<feature type="domain" description="Intradiol ring-cleavage dioxygenases" evidence="8">
    <location>
        <begin position="133"/>
        <end position="310"/>
    </location>
</feature>
<dbReference type="Gene3D" id="2.60.130.10">
    <property type="entry name" value="Aromatic compound dioxygenase"/>
    <property type="match status" value="1"/>
</dbReference>
<keyword evidence="11" id="KW-1185">Reference proteome</keyword>
<dbReference type="GO" id="GO:0009712">
    <property type="term" value="P:catechol-containing compound metabolic process"/>
    <property type="evidence" value="ECO:0007669"/>
    <property type="project" value="InterPro"/>
</dbReference>
<organism evidence="10 11">
    <name type="scientific">Extremus antarcticus</name>
    <dbReference type="NCBI Taxonomy" id="702011"/>
    <lineage>
        <taxon>Eukaryota</taxon>
        <taxon>Fungi</taxon>
        <taxon>Dikarya</taxon>
        <taxon>Ascomycota</taxon>
        <taxon>Pezizomycotina</taxon>
        <taxon>Dothideomycetes</taxon>
        <taxon>Dothideomycetidae</taxon>
        <taxon>Mycosphaerellales</taxon>
        <taxon>Extremaceae</taxon>
        <taxon>Extremus</taxon>
    </lineage>
</organism>
<keyword evidence="6" id="KW-0408">Iron</keyword>
<evidence type="ECO:0000256" key="2">
    <source>
        <dbReference type="ARBA" id="ARBA00007825"/>
    </source>
</evidence>
<sequence length="317" mass="35454">MSGNVQQPMGVVPQENGFHVDGSEGTNGTARFDPNFTDSVIDATGSKANPRVRKVVASLVRYMHDFCRENEITMSEFMAGVDMMNRAGQMSDDKRNETLLCLDILGVETLVDEITHKVVSEAPDLPTATAVLGPFWRKDAPIFKLGESIVKGFEDGERAFVYGKVLDFDTGEPIANAELDVWHAGSNGLYENQDPDQPEMNLRGRFYTNADGSYHFYCLRPTQYPIPLDGPGGELLNLLDRHPYRPAHIHFILSAEGYKPLVTQIFDRRDEYIDNDSVFAVKDSLVVDFKPRQGDEKAQSELEYDFKLVGYGKAVKS</sequence>
<dbReference type="Pfam" id="PF00775">
    <property type="entry name" value="Dioxygenase_C"/>
    <property type="match status" value="1"/>
</dbReference>
<keyword evidence="5" id="KW-0560">Oxidoreductase</keyword>
<dbReference type="InterPro" id="IPR050770">
    <property type="entry name" value="Intradiol_RC_Dioxygenase"/>
</dbReference>
<feature type="domain" description="Catechol dioxygenase N-terminal" evidence="9">
    <location>
        <begin position="49"/>
        <end position="119"/>
    </location>
</feature>
<evidence type="ECO:0000256" key="5">
    <source>
        <dbReference type="ARBA" id="ARBA00023002"/>
    </source>
</evidence>
<dbReference type="InterPro" id="IPR007535">
    <property type="entry name" value="Catechol_dOase_N"/>
</dbReference>
<reference evidence="10" key="1">
    <citation type="submission" date="2023-04" db="EMBL/GenBank/DDBJ databases">
        <title>Black Yeasts Isolated from many extreme environments.</title>
        <authorList>
            <person name="Coleine C."/>
            <person name="Stajich J.E."/>
            <person name="Selbmann L."/>
        </authorList>
    </citation>
    <scope>NUCLEOTIDE SEQUENCE</scope>
    <source>
        <strain evidence="10">CCFEE 5312</strain>
    </source>
</reference>
<name>A0AAJ0GBP0_9PEZI</name>
<comment type="similarity">
    <text evidence="2">Belongs to the intradiol ring-cleavage dioxygenase family.</text>
</comment>
<dbReference type="PANTHER" id="PTHR33711:SF7">
    <property type="entry name" value="INTRADIOL RING-CLEAVAGE DIOXYGENASES DOMAIN-CONTAINING PROTEIN-RELATED"/>
    <property type="match status" value="1"/>
</dbReference>
<comment type="caution">
    <text evidence="10">The sequence shown here is derived from an EMBL/GenBank/DDBJ whole genome shotgun (WGS) entry which is preliminary data.</text>
</comment>
<feature type="region of interest" description="Disordered" evidence="7">
    <location>
        <begin position="1"/>
        <end position="33"/>
    </location>
</feature>
<dbReference type="Pfam" id="PF04444">
    <property type="entry name" value="Dioxygenase_N"/>
    <property type="match status" value="1"/>
</dbReference>
<dbReference type="PANTHER" id="PTHR33711">
    <property type="entry name" value="DIOXYGENASE, PUTATIVE (AFU_ORTHOLOGUE AFUA_2G02910)-RELATED"/>
    <property type="match status" value="1"/>
</dbReference>
<dbReference type="InterPro" id="IPR039390">
    <property type="entry name" value="1_2-HQD/HQD"/>
</dbReference>
<accession>A0AAJ0GBP0</accession>
<evidence type="ECO:0000259" key="8">
    <source>
        <dbReference type="Pfam" id="PF00775"/>
    </source>
</evidence>
<evidence type="ECO:0000256" key="6">
    <source>
        <dbReference type="ARBA" id="ARBA00023004"/>
    </source>
</evidence>
<evidence type="ECO:0000256" key="4">
    <source>
        <dbReference type="ARBA" id="ARBA00022964"/>
    </source>
</evidence>
<evidence type="ECO:0000313" key="10">
    <source>
        <dbReference type="EMBL" id="KAK3048996.1"/>
    </source>
</evidence>
<dbReference type="InterPro" id="IPR015889">
    <property type="entry name" value="Intradiol_dOase_core"/>
</dbReference>
<dbReference type="GO" id="GO:0018576">
    <property type="term" value="F:catechol 1,2-dioxygenase activity"/>
    <property type="evidence" value="ECO:0007669"/>
    <property type="project" value="InterPro"/>
</dbReference>
<evidence type="ECO:0000259" key="9">
    <source>
        <dbReference type="Pfam" id="PF04444"/>
    </source>
</evidence>
<dbReference type="EMBL" id="JAWDJX010000043">
    <property type="protein sequence ID" value="KAK3048996.1"/>
    <property type="molecule type" value="Genomic_DNA"/>
</dbReference>
<keyword evidence="4" id="KW-0223">Dioxygenase</keyword>
<evidence type="ECO:0008006" key="12">
    <source>
        <dbReference type="Google" id="ProtNLM"/>
    </source>
</evidence>
<dbReference type="SUPFAM" id="SSF49482">
    <property type="entry name" value="Aromatic compound dioxygenase"/>
    <property type="match status" value="1"/>
</dbReference>
<dbReference type="CDD" id="cd03461">
    <property type="entry name" value="1_2-HQD"/>
    <property type="match status" value="1"/>
</dbReference>
<evidence type="ECO:0000256" key="7">
    <source>
        <dbReference type="SAM" id="MobiDB-lite"/>
    </source>
</evidence>
<comment type="cofactor">
    <cofactor evidence="1">
        <name>Fe(3+)</name>
        <dbReference type="ChEBI" id="CHEBI:29034"/>
    </cofactor>
</comment>
<dbReference type="GO" id="GO:0008199">
    <property type="term" value="F:ferric iron binding"/>
    <property type="evidence" value="ECO:0007669"/>
    <property type="project" value="InterPro"/>
</dbReference>
<proteinExistence type="inferred from homology"/>
<evidence type="ECO:0000256" key="1">
    <source>
        <dbReference type="ARBA" id="ARBA00001965"/>
    </source>
</evidence>
<dbReference type="InterPro" id="IPR000627">
    <property type="entry name" value="Intradiol_dOase_C"/>
</dbReference>
<dbReference type="Proteomes" id="UP001271007">
    <property type="component" value="Unassembled WGS sequence"/>
</dbReference>
<evidence type="ECO:0000313" key="11">
    <source>
        <dbReference type="Proteomes" id="UP001271007"/>
    </source>
</evidence>
<evidence type="ECO:0000256" key="3">
    <source>
        <dbReference type="ARBA" id="ARBA00022723"/>
    </source>
</evidence>
<gene>
    <name evidence="10" type="ORF">LTR09_009650</name>
</gene>
<keyword evidence="3" id="KW-0479">Metal-binding</keyword>
<protein>
    <recommendedName>
        <fullName evidence="12">Catechol 1,2-dioxygenase</fullName>
    </recommendedName>
</protein>
<dbReference type="AlphaFoldDB" id="A0AAJ0GBP0"/>